<dbReference type="EMBL" id="CP134500">
    <property type="protein sequence ID" value="WNF27943.1"/>
    <property type="molecule type" value="Genomic_DNA"/>
</dbReference>
<dbReference type="Proteomes" id="UP001303236">
    <property type="component" value="Chromosome"/>
</dbReference>
<keyword evidence="2" id="KW-1185">Reference proteome</keyword>
<evidence type="ECO:0000313" key="2">
    <source>
        <dbReference type="Proteomes" id="UP001303236"/>
    </source>
</evidence>
<reference evidence="1 2" key="1">
    <citation type="submission" date="2023-09" db="EMBL/GenBank/DDBJ databases">
        <title>Genome completion map analysis of the actinomycetes C11-1.</title>
        <authorList>
            <person name="Qin P."/>
            <person name="Guan P."/>
        </authorList>
    </citation>
    <scope>NUCLEOTIDE SEQUENCE [LARGE SCALE GENOMIC DNA]</scope>
    <source>
        <strain evidence="1 2">C11-1</strain>
    </source>
</reference>
<evidence type="ECO:0000313" key="1">
    <source>
        <dbReference type="EMBL" id="WNF27943.1"/>
    </source>
</evidence>
<gene>
    <name evidence="1" type="ORF">RI138_14515</name>
</gene>
<organism evidence="1 2">
    <name type="scientific">Streptomyces durocortorensis</name>
    <dbReference type="NCBI Taxonomy" id="2811104"/>
    <lineage>
        <taxon>Bacteria</taxon>
        <taxon>Bacillati</taxon>
        <taxon>Actinomycetota</taxon>
        <taxon>Actinomycetes</taxon>
        <taxon>Kitasatosporales</taxon>
        <taxon>Streptomycetaceae</taxon>
        <taxon>Streptomyces</taxon>
    </lineage>
</organism>
<protein>
    <submittedName>
        <fullName evidence="1">Uncharacterized protein</fullName>
    </submittedName>
</protein>
<name>A0ABY9VW59_9ACTN</name>
<accession>A0ABY9VW59</accession>
<sequence length="84" mass="9209">MRQRLAVEDPVEITAVRVSTDAAPAGTAVLRLIGMLPAHWDCGQRIEEDRITVLVRGGVRDARERCAEALRDRALEGWVLEGSG</sequence>
<proteinExistence type="predicted"/>